<comment type="caution">
    <text evidence="3">The sequence shown here is derived from an EMBL/GenBank/DDBJ whole genome shotgun (WGS) entry which is preliminary data.</text>
</comment>
<proteinExistence type="predicted"/>
<evidence type="ECO:0000313" key="3">
    <source>
        <dbReference type="EMBL" id="TRY70449.1"/>
    </source>
</evidence>
<evidence type="ECO:0000259" key="2">
    <source>
        <dbReference type="Pfam" id="PF03067"/>
    </source>
</evidence>
<feature type="region of interest" description="Disordered" evidence="1">
    <location>
        <begin position="236"/>
        <end position="330"/>
    </location>
</feature>
<keyword evidence="4" id="KW-1185">Reference proteome</keyword>
<sequence length="330" mass="37420">MVPFRGRRTPPDDSCSSMISRGVFIAWAILICQVHFCYGHARLMDPPSRASMWRVGFDNPADFSDNEGFCGGFRHQHGSMEGKCGICGDPWDGPRDHEAPDGVFANGLITRTYQPGDDINVEVDVTANHKGHFVFKLCANNNLFSDPNQDCFDETVLEVLPHMEPQFNVTTDNTGTYALKLRLPANVTCKQCILQWTYTCGNNWGVCPDGTGALGCGPQEMFRACSDIAIEGTPVDNDNSISDEKEVSTSSPYKTTPRPLKWVGVKLPKSELLASKKRPRKRKRKNRKNRKRKKKNRSKKRKHRRKKGRRGRGRRRKSKSQHHPRRRKHG</sequence>
<accession>A0A553NYD8</accession>
<name>A0A553NYD8_TIGCA</name>
<dbReference type="OMA" id="LCNQCVL"/>
<protein>
    <recommendedName>
        <fullName evidence="2">Chitin-binding type-4 domain-containing protein</fullName>
    </recommendedName>
</protein>
<gene>
    <name evidence="3" type="ORF">TCAL_02381</name>
</gene>
<dbReference type="AlphaFoldDB" id="A0A553NYD8"/>
<feature type="domain" description="Chitin-binding type-4" evidence="2">
    <location>
        <begin position="40"/>
        <end position="228"/>
    </location>
</feature>
<dbReference type="STRING" id="6832.A0A553NYD8"/>
<organism evidence="3 4">
    <name type="scientific">Tigriopus californicus</name>
    <name type="common">Marine copepod</name>
    <dbReference type="NCBI Taxonomy" id="6832"/>
    <lineage>
        <taxon>Eukaryota</taxon>
        <taxon>Metazoa</taxon>
        <taxon>Ecdysozoa</taxon>
        <taxon>Arthropoda</taxon>
        <taxon>Crustacea</taxon>
        <taxon>Multicrustacea</taxon>
        <taxon>Hexanauplia</taxon>
        <taxon>Copepoda</taxon>
        <taxon>Harpacticoida</taxon>
        <taxon>Harpacticidae</taxon>
        <taxon>Tigriopus</taxon>
    </lineage>
</organism>
<evidence type="ECO:0000313" key="4">
    <source>
        <dbReference type="Proteomes" id="UP000318571"/>
    </source>
</evidence>
<dbReference type="InterPro" id="IPR004302">
    <property type="entry name" value="Cellulose/chitin-bd_N"/>
</dbReference>
<feature type="compositionally biased region" description="Basic residues" evidence="1">
    <location>
        <begin position="275"/>
        <end position="330"/>
    </location>
</feature>
<reference evidence="3 4" key="1">
    <citation type="journal article" date="2018" name="Nat. Ecol. Evol.">
        <title>Genomic signatures of mitonuclear coevolution across populations of Tigriopus californicus.</title>
        <authorList>
            <person name="Barreto F.S."/>
            <person name="Watson E.T."/>
            <person name="Lima T.G."/>
            <person name="Willett C.S."/>
            <person name="Edmands S."/>
            <person name="Li W."/>
            <person name="Burton R.S."/>
        </authorList>
    </citation>
    <scope>NUCLEOTIDE SEQUENCE [LARGE SCALE GENOMIC DNA]</scope>
    <source>
        <strain evidence="3 4">San Diego</strain>
    </source>
</reference>
<dbReference type="Proteomes" id="UP000318571">
    <property type="component" value="Chromosome 9"/>
</dbReference>
<evidence type="ECO:0000256" key="1">
    <source>
        <dbReference type="SAM" id="MobiDB-lite"/>
    </source>
</evidence>
<dbReference type="EMBL" id="VCGU01000009">
    <property type="protein sequence ID" value="TRY70449.1"/>
    <property type="molecule type" value="Genomic_DNA"/>
</dbReference>
<dbReference type="Pfam" id="PF03067">
    <property type="entry name" value="LPMO_10"/>
    <property type="match status" value="1"/>
</dbReference>